<dbReference type="EMBL" id="ML976037">
    <property type="protein sequence ID" value="KAF1942247.1"/>
    <property type="molecule type" value="Genomic_DNA"/>
</dbReference>
<dbReference type="AlphaFoldDB" id="A0A6A5SZA0"/>
<gene>
    <name evidence="1" type="ORF">EJ02DRAFT_511833</name>
</gene>
<protein>
    <submittedName>
        <fullName evidence="1">Uncharacterized protein</fullName>
    </submittedName>
</protein>
<accession>A0A6A5SZA0</accession>
<evidence type="ECO:0000313" key="2">
    <source>
        <dbReference type="Proteomes" id="UP000800038"/>
    </source>
</evidence>
<sequence length="245" mass="27527">MELQGTTWFTPVGVPLSAGWQYNNNNKVMKEHEEAKTYNSGDSLVVTHLTTVPVHCLYMADERTGRLTIGSSHEANEAVLIAAQTSLSFSKRPPYLQLWIYARSSIAAQFGRYFRGEARGEARGETTPTNLGINNRGSFKYKKQVEMSRPPFVSNTHATLMAFQGVQGRKTNEETQRETLLPRFLGTCLLPVSPDQQALRRHGFKTYAKLRLAPALQQTVGVFRDAKLLVGQETRHQHNNPNHSL</sequence>
<organism evidence="1 2">
    <name type="scientific">Clathrospora elynae</name>
    <dbReference type="NCBI Taxonomy" id="706981"/>
    <lineage>
        <taxon>Eukaryota</taxon>
        <taxon>Fungi</taxon>
        <taxon>Dikarya</taxon>
        <taxon>Ascomycota</taxon>
        <taxon>Pezizomycotina</taxon>
        <taxon>Dothideomycetes</taxon>
        <taxon>Pleosporomycetidae</taxon>
        <taxon>Pleosporales</taxon>
        <taxon>Diademaceae</taxon>
        <taxon>Clathrospora</taxon>
    </lineage>
</organism>
<dbReference type="Proteomes" id="UP000800038">
    <property type="component" value="Unassembled WGS sequence"/>
</dbReference>
<name>A0A6A5SZA0_9PLEO</name>
<evidence type="ECO:0000313" key="1">
    <source>
        <dbReference type="EMBL" id="KAF1942247.1"/>
    </source>
</evidence>
<keyword evidence="2" id="KW-1185">Reference proteome</keyword>
<reference evidence="1" key="1">
    <citation type="journal article" date="2020" name="Stud. Mycol.">
        <title>101 Dothideomycetes genomes: a test case for predicting lifestyles and emergence of pathogens.</title>
        <authorList>
            <person name="Haridas S."/>
            <person name="Albert R."/>
            <person name="Binder M."/>
            <person name="Bloem J."/>
            <person name="Labutti K."/>
            <person name="Salamov A."/>
            <person name="Andreopoulos B."/>
            <person name="Baker S."/>
            <person name="Barry K."/>
            <person name="Bills G."/>
            <person name="Bluhm B."/>
            <person name="Cannon C."/>
            <person name="Castanera R."/>
            <person name="Culley D."/>
            <person name="Daum C."/>
            <person name="Ezra D."/>
            <person name="Gonzalez J."/>
            <person name="Henrissat B."/>
            <person name="Kuo A."/>
            <person name="Liang C."/>
            <person name="Lipzen A."/>
            <person name="Lutzoni F."/>
            <person name="Magnuson J."/>
            <person name="Mondo S."/>
            <person name="Nolan M."/>
            <person name="Ohm R."/>
            <person name="Pangilinan J."/>
            <person name="Park H.-J."/>
            <person name="Ramirez L."/>
            <person name="Alfaro M."/>
            <person name="Sun H."/>
            <person name="Tritt A."/>
            <person name="Yoshinaga Y."/>
            <person name="Zwiers L.-H."/>
            <person name="Turgeon B."/>
            <person name="Goodwin S."/>
            <person name="Spatafora J."/>
            <person name="Crous P."/>
            <person name="Grigoriev I."/>
        </authorList>
    </citation>
    <scope>NUCLEOTIDE SEQUENCE</scope>
    <source>
        <strain evidence="1">CBS 161.51</strain>
    </source>
</reference>
<proteinExistence type="predicted"/>